<feature type="transmembrane region" description="Helical" evidence="5">
    <location>
        <begin position="108"/>
        <end position="128"/>
    </location>
</feature>
<dbReference type="STRING" id="1801992.A2Y98_01395"/>
<feature type="transmembrane region" description="Helical" evidence="5">
    <location>
        <begin position="205"/>
        <end position="235"/>
    </location>
</feature>
<evidence type="ECO:0000256" key="2">
    <source>
        <dbReference type="ARBA" id="ARBA00022692"/>
    </source>
</evidence>
<reference evidence="7 8" key="1">
    <citation type="journal article" date="2016" name="Nat. Commun.">
        <title>Thousands of microbial genomes shed light on interconnected biogeochemical processes in an aquifer system.</title>
        <authorList>
            <person name="Anantharaman K."/>
            <person name="Brown C.T."/>
            <person name="Hug L.A."/>
            <person name="Sharon I."/>
            <person name="Castelle C.J."/>
            <person name="Probst A.J."/>
            <person name="Thomas B.C."/>
            <person name="Singh A."/>
            <person name="Wilkins M.J."/>
            <person name="Karaoz U."/>
            <person name="Brodie E.L."/>
            <person name="Williams K.H."/>
            <person name="Hubbard S.S."/>
            <person name="Banfield J.F."/>
        </authorList>
    </citation>
    <scope>NUCLEOTIDE SEQUENCE [LARGE SCALE GENOMIC DNA]</scope>
</reference>
<organism evidence="7 8">
    <name type="scientific">Candidatus Portnoybacteria bacterium RBG_19FT_COMBO_36_7</name>
    <dbReference type="NCBI Taxonomy" id="1801992"/>
    <lineage>
        <taxon>Bacteria</taxon>
        <taxon>Candidatus Portnoyibacteriota</taxon>
    </lineage>
</organism>
<sequence length="449" mass="50611">MSIWLDSIYEIAGLVIFLAGFLWLAQKKFENRIYLTVFLLPLYLFKIKIFFIPMNVLEIMIGLLFLLWLANKRYRAVEFFEIRKFSLPALLILNGAILSTLLSQNLEVSAGILKSWFVVPLIFALMVVAEIKNEAQIKKIFCWLAISGGLIGVVGLIYFLSGEITFDRRLAAFFLSPNHLAMALAPGFFTALAMIGLAEKKEKPLWLAALAVDAAALFLTFSYAAWIALLAAIVFWLFGRAKNKKRMLAVCGLLFLLLVGILFVSQSKSEKLDNFLHSPRSSWQSRLMIWRAAWAIGKDHFVFGIGPGMFQEYYLKYQSRFSVPYLEWSSPQPHNLFLAFWLQTGLIGLIGFLWLIIVFFIYITRAWTAFSCCGTRPALGEGLGSNSPRGENAIHARGQLLLILAALMIYILLHGLIDTTYFKNDLAVVFWLVLALAVSLGAVKKMQTG</sequence>
<dbReference type="AlphaFoldDB" id="A0A1G2F711"/>
<accession>A0A1G2F711</accession>
<keyword evidence="4 5" id="KW-0472">Membrane</keyword>
<keyword evidence="2 5" id="KW-0812">Transmembrane</keyword>
<evidence type="ECO:0000313" key="8">
    <source>
        <dbReference type="Proteomes" id="UP000179099"/>
    </source>
</evidence>
<evidence type="ECO:0000256" key="1">
    <source>
        <dbReference type="ARBA" id="ARBA00004141"/>
    </source>
</evidence>
<proteinExistence type="predicted"/>
<feature type="transmembrane region" description="Helical" evidence="5">
    <location>
        <begin position="247"/>
        <end position="267"/>
    </location>
</feature>
<evidence type="ECO:0000256" key="5">
    <source>
        <dbReference type="SAM" id="Phobius"/>
    </source>
</evidence>
<evidence type="ECO:0000259" key="6">
    <source>
        <dbReference type="Pfam" id="PF04932"/>
    </source>
</evidence>
<feature type="domain" description="O-antigen ligase-related" evidence="6">
    <location>
        <begin position="209"/>
        <end position="353"/>
    </location>
</feature>
<comment type="caution">
    <text evidence="7">The sequence shown here is derived from an EMBL/GenBank/DDBJ whole genome shotgun (WGS) entry which is preliminary data.</text>
</comment>
<feature type="transmembrane region" description="Helical" evidence="5">
    <location>
        <begin position="140"/>
        <end position="160"/>
    </location>
</feature>
<dbReference type="PANTHER" id="PTHR37422">
    <property type="entry name" value="TEICHURONIC ACID BIOSYNTHESIS PROTEIN TUAE"/>
    <property type="match status" value="1"/>
</dbReference>
<feature type="transmembrane region" description="Helical" evidence="5">
    <location>
        <begin position="400"/>
        <end position="420"/>
    </location>
</feature>
<dbReference type="Pfam" id="PF04932">
    <property type="entry name" value="Wzy_C"/>
    <property type="match status" value="1"/>
</dbReference>
<dbReference type="GO" id="GO:0016020">
    <property type="term" value="C:membrane"/>
    <property type="evidence" value="ECO:0007669"/>
    <property type="project" value="UniProtKB-SubCell"/>
</dbReference>
<evidence type="ECO:0000313" key="7">
    <source>
        <dbReference type="EMBL" id="OGZ33572.1"/>
    </source>
</evidence>
<dbReference type="Proteomes" id="UP000179099">
    <property type="component" value="Unassembled WGS sequence"/>
</dbReference>
<feature type="transmembrane region" description="Helical" evidence="5">
    <location>
        <begin position="180"/>
        <end position="198"/>
    </location>
</feature>
<feature type="transmembrane region" description="Helical" evidence="5">
    <location>
        <begin position="426"/>
        <end position="443"/>
    </location>
</feature>
<feature type="transmembrane region" description="Helical" evidence="5">
    <location>
        <begin position="338"/>
        <end position="362"/>
    </location>
</feature>
<keyword evidence="3 5" id="KW-1133">Transmembrane helix</keyword>
<dbReference type="InterPro" id="IPR051533">
    <property type="entry name" value="WaaL-like"/>
</dbReference>
<feature type="transmembrane region" description="Helical" evidence="5">
    <location>
        <begin position="7"/>
        <end position="25"/>
    </location>
</feature>
<evidence type="ECO:0000256" key="3">
    <source>
        <dbReference type="ARBA" id="ARBA00022989"/>
    </source>
</evidence>
<protein>
    <recommendedName>
        <fullName evidence="6">O-antigen ligase-related domain-containing protein</fullName>
    </recommendedName>
</protein>
<evidence type="ECO:0000256" key="4">
    <source>
        <dbReference type="ARBA" id="ARBA00023136"/>
    </source>
</evidence>
<gene>
    <name evidence="7" type="ORF">A2Y98_01395</name>
</gene>
<dbReference type="InterPro" id="IPR007016">
    <property type="entry name" value="O-antigen_ligase-rel_domated"/>
</dbReference>
<dbReference type="EMBL" id="MHMW01000028">
    <property type="protein sequence ID" value="OGZ33572.1"/>
    <property type="molecule type" value="Genomic_DNA"/>
</dbReference>
<comment type="subcellular location">
    <subcellularLocation>
        <location evidence="1">Membrane</location>
        <topology evidence="1">Multi-pass membrane protein</topology>
    </subcellularLocation>
</comment>
<feature type="transmembrane region" description="Helical" evidence="5">
    <location>
        <begin position="45"/>
        <end position="70"/>
    </location>
</feature>
<name>A0A1G2F711_9BACT</name>
<dbReference type="PANTHER" id="PTHR37422:SF13">
    <property type="entry name" value="LIPOPOLYSACCHARIDE BIOSYNTHESIS PROTEIN PA4999-RELATED"/>
    <property type="match status" value="1"/>
</dbReference>